<dbReference type="Proteomes" id="UP000288805">
    <property type="component" value="Unassembled WGS sequence"/>
</dbReference>
<dbReference type="EMBL" id="QGNW01002400">
    <property type="protein sequence ID" value="RVW20084.1"/>
    <property type="molecule type" value="Genomic_DNA"/>
</dbReference>
<evidence type="ECO:0000313" key="2">
    <source>
        <dbReference type="Proteomes" id="UP000288805"/>
    </source>
</evidence>
<name>A0A438CA14_VITVI</name>
<sequence length="131" mass="15101">MEAMSCILKRALQGGYLDKEHVEVLSWAFTWFEAMFGLKINLHKSELIPMGVVPNFEELARVLGYKWMRDFGNGHFVERTGNMEKKWEIGVLVLQGKVAELGFGRRLAMGGWMEFSKRVAFKVGNGRRVRF</sequence>
<organism evidence="1 2">
    <name type="scientific">Vitis vinifera</name>
    <name type="common">Grape</name>
    <dbReference type="NCBI Taxonomy" id="29760"/>
    <lineage>
        <taxon>Eukaryota</taxon>
        <taxon>Viridiplantae</taxon>
        <taxon>Streptophyta</taxon>
        <taxon>Embryophyta</taxon>
        <taxon>Tracheophyta</taxon>
        <taxon>Spermatophyta</taxon>
        <taxon>Magnoliopsida</taxon>
        <taxon>eudicotyledons</taxon>
        <taxon>Gunneridae</taxon>
        <taxon>Pentapetalae</taxon>
        <taxon>rosids</taxon>
        <taxon>Vitales</taxon>
        <taxon>Vitaceae</taxon>
        <taxon>Viteae</taxon>
        <taxon>Vitis</taxon>
    </lineage>
</organism>
<evidence type="ECO:0000313" key="1">
    <source>
        <dbReference type="EMBL" id="RVW20084.1"/>
    </source>
</evidence>
<protein>
    <recommendedName>
        <fullName evidence="3">Reverse transcriptase domain-containing protein</fullName>
    </recommendedName>
</protein>
<reference evidence="1 2" key="1">
    <citation type="journal article" date="2018" name="PLoS Genet.">
        <title>Population sequencing reveals clonal diversity and ancestral inbreeding in the grapevine cultivar Chardonnay.</title>
        <authorList>
            <person name="Roach M.J."/>
            <person name="Johnson D.L."/>
            <person name="Bohlmann J."/>
            <person name="van Vuuren H.J."/>
            <person name="Jones S.J."/>
            <person name="Pretorius I.S."/>
            <person name="Schmidt S.A."/>
            <person name="Borneman A.R."/>
        </authorList>
    </citation>
    <scope>NUCLEOTIDE SEQUENCE [LARGE SCALE GENOMIC DNA]</scope>
    <source>
        <strain evidence="2">cv. Chardonnay</strain>
        <tissue evidence="1">Leaf</tissue>
    </source>
</reference>
<comment type="caution">
    <text evidence="1">The sequence shown here is derived from an EMBL/GenBank/DDBJ whole genome shotgun (WGS) entry which is preliminary data.</text>
</comment>
<proteinExistence type="predicted"/>
<dbReference type="AlphaFoldDB" id="A0A438CA14"/>
<accession>A0A438CA14</accession>
<gene>
    <name evidence="1" type="ORF">CK203_116500</name>
</gene>
<evidence type="ECO:0008006" key="3">
    <source>
        <dbReference type="Google" id="ProtNLM"/>
    </source>
</evidence>